<dbReference type="InterPro" id="IPR050706">
    <property type="entry name" value="Cyclic-di-GMP_PDE-like"/>
</dbReference>
<dbReference type="InterPro" id="IPR001633">
    <property type="entry name" value="EAL_dom"/>
</dbReference>
<dbReference type="PANTHER" id="PTHR33121">
    <property type="entry name" value="CYCLIC DI-GMP PHOSPHODIESTERASE PDEF"/>
    <property type="match status" value="1"/>
</dbReference>
<gene>
    <name evidence="4" type="ORF">CXK93_11310</name>
</gene>
<evidence type="ECO:0000259" key="2">
    <source>
        <dbReference type="PROSITE" id="PS50110"/>
    </source>
</evidence>
<evidence type="ECO:0000256" key="1">
    <source>
        <dbReference type="PROSITE-ProRule" id="PRU00169"/>
    </source>
</evidence>
<dbReference type="CDD" id="cd01948">
    <property type="entry name" value="EAL"/>
    <property type="match status" value="1"/>
</dbReference>
<dbReference type="Proteomes" id="UP000236021">
    <property type="component" value="Unassembled WGS sequence"/>
</dbReference>
<evidence type="ECO:0000313" key="4">
    <source>
        <dbReference type="EMBL" id="PNF84858.1"/>
    </source>
</evidence>
<dbReference type="PROSITE" id="PS50110">
    <property type="entry name" value="RESPONSE_REGULATORY"/>
    <property type="match status" value="1"/>
</dbReference>
<dbReference type="EMBL" id="POUI01000002">
    <property type="protein sequence ID" value="PNF84858.1"/>
    <property type="molecule type" value="Genomic_DNA"/>
</dbReference>
<dbReference type="Gene3D" id="3.20.20.450">
    <property type="entry name" value="EAL domain"/>
    <property type="match status" value="1"/>
</dbReference>
<proteinExistence type="predicted"/>
<comment type="caution">
    <text evidence="4">The sequence shown here is derived from an EMBL/GenBank/DDBJ whole genome shotgun (WGS) entry which is preliminary data.</text>
</comment>
<dbReference type="RefSeq" id="WP_080695090.1">
    <property type="nucleotide sequence ID" value="NZ_CP007509.1"/>
</dbReference>
<dbReference type="SMART" id="SM00052">
    <property type="entry name" value="EAL"/>
    <property type="match status" value="1"/>
</dbReference>
<dbReference type="Gene3D" id="3.40.50.2300">
    <property type="match status" value="1"/>
</dbReference>
<reference evidence="4 5" key="1">
    <citation type="submission" date="2018-01" db="EMBL/GenBank/DDBJ databases">
        <title>Denitrification phenotypes of diverse strains of Pseudomonas stutzeri.</title>
        <authorList>
            <person name="Milligan D.A."/>
            <person name="Bergaust L."/>
            <person name="Bakken L.R."/>
            <person name="Frostegard A."/>
        </authorList>
    </citation>
    <scope>NUCLEOTIDE SEQUENCE [LARGE SCALE GENOMIC DNA]</scope>
    <source>
        <strain evidence="4 5">ST27MN3</strain>
    </source>
</reference>
<dbReference type="SUPFAM" id="SSF52172">
    <property type="entry name" value="CheY-like"/>
    <property type="match status" value="1"/>
</dbReference>
<evidence type="ECO:0000313" key="5">
    <source>
        <dbReference type="Proteomes" id="UP000236021"/>
    </source>
</evidence>
<sequence length="444" mass="48543">MQPGGSARADRPLRTEVLTGLEPFKGAGLAELPEAVRAQKVLIVEDSPFQRELLCALLRGFGLQDIQQVDDGAAALAILRDSHGELSLLLVDLEMPGMNGIELLQRLGEERIFSEVVVVSAREEALISTVESMLHAAGVPLLGSLRKPIEGRDLHRLLSQAGQRRDKQGGCERARSLPSEAALGSALQRGCIQPYYQPKVHLLSGRVTGYEVLARWLEPGGVVISPADFIPLATGSGQLCELTYCLVRQAMEHLSSLQDASISIALNVDISLLANRHFADDLIRLVAAARCHPSQVILEVTESALMDDPLVTLASVGRLRLAGFGLSIDDYGTGFSTLRQLSRLPFTELKIDRAFVREAHQNRRARAILYSAIQTGHKLGLPCVAEGVECKDDLFLVELLGCHSGQGYLFARPMPADQLADWHQRHKGNTSLNDWLVDSERYTE</sequence>
<keyword evidence="5" id="KW-1185">Reference proteome</keyword>
<dbReference type="InterPro" id="IPR001789">
    <property type="entry name" value="Sig_transdc_resp-reg_receiver"/>
</dbReference>
<dbReference type="InterPro" id="IPR011006">
    <property type="entry name" value="CheY-like_superfamily"/>
</dbReference>
<accession>A0ABX4VXC2</accession>
<protein>
    <submittedName>
        <fullName evidence="4">Response regulator</fullName>
    </submittedName>
</protein>
<feature type="modified residue" description="4-aspartylphosphate" evidence="1">
    <location>
        <position position="92"/>
    </location>
</feature>
<dbReference type="PANTHER" id="PTHR33121:SF79">
    <property type="entry name" value="CYCLIC DI-GMP PHOSPHODIESTERASE PDED-RELATED"/>
    <property type="match status" value="1"/>
</dbReference>
<evidence type="ECO:0000259" key="3">
    <source>
        <dbReference type="PROSITE" id="PS50883"/>
    </source>
</evidence>
<feature type="domain" description="Response regulatory" evidence="2">
    <location>
        <begin position="40"/>
        <end position="162"/>
    </location>
</feature>
<organism evidence="4 5">
    <name type="scientific">Stutzerimonas decontaminans</name>
    <dbReference type="NCBI Taxonomy" id="3022791"/>
    <lineage>
        <taxon>Bacteria</taxon>
        <taxon>Pseudomonadati</taxon>
        <taxon>Pseudomonadota</taxon>
        <taxon>Gammaproteobacteria</taxon>
        <taxon>Pseudomonadales</taxon>
        <taxon>Pseudomonadaceae</taxon>
        <taxon>Stutzerimonas</taxon>
    </lineage>
</organism>
<dbReference type="Pfam" id="PF00072">
    <property type="entry name" value="Response_reg"/>
    <property type="match status" value="1"/>
</dbReference>
<feature type="domain" description="EAL" evidence="3">
    <location>
        <begin position="176"/>
        <end position="427"/>
    </location>
</feature>
<dbReference type="InterPro" id="IPR035919">
    <property type="entry name" value="EAL_sf"/>
</dbReference>
<dbReference type="PROSITE" id="PS50883">
    <property type="entry name" value="EAL"/>
    <property type="match status" value="1"/>
</dbReference>
<name>A0ABX4VXC2_9GAMM</name>
<dbReference type="SUPFAM" id="SSF141868">
    <property type="entry name" value="EAL domain-like"/>
    <property type="match status" value="1"/>
</dbReference>
<keyword evidence="1" id="KW-0597">Phosphoprotein</keyword>
<dbReference type="SMART" id="SM00448">
    <property type="entry name" value="REC"/>
    <property type="match status" value="1"/>
</dbReference>
<dbReference type="Pfam" id="PF00563">
    <property type="entry name" value="EAL"/>
    <property type="match status" value="1"/>
</dbReference>